<keyword evidence="11" id="KW-0902">Two-component regulatory system</keyword>
<dbReference type="InterPro" id="IPR003661">
    <property type="entry name" value="HisK_dim/P_dom"/>
</dbReference>
<evidence type="ECO:0000256" key="2">
    <source>
        <dbReference type="ARBA" id="ARBA00004141"/>
    </source>
</evidence>
<keyword evidence="9" id="KW-0067">ATP-binding</keyword>
<evidence type="ECO:0000256" key="12">
    <source>
        <dbReference type="ARBA" id="ARBA00023136"/>
    </source>
</evidence>
<dbReference type="InterPro" id="IPR004358">
    <property type="entry name" value="Sig_transdc_His_kin-like_C"/>
</dbReference>
<dbReference type="Pfam" id="PF00512">
    <property type="entry name" value="HisKA"/>
    <property type="match status" value="1"/>
</dbReference>
<evidence type="ECO:0000256" key="1">
    <source>
        <dbReference type="ARBA" id="ARBA00000085"/>
    </source>
</evidence>
<evidence type="ECO:0000313" key="16">
    <source>
        <dbReference type="EMBL" id="CAB3820574.1"/>
    </source>
</evidence>
<feature type="transmembrane region" description="Helical" evidence="13">
    <location>
        <begin position="156"/>
        <end position="174"/>
    </location>
</feature>
<dbReference type="PROSITE" id="PS50885">
    <property type="entry name" value="HAMP"/>
    <property type="match status" value="1"/>
</dbReference>
<feature type="transmembrane region" description="Helical" evidence="13">
    <location>
        <begin position="7"/>
        <end position="28"/>
    </location>
</feature>
<dbReference type="SUPFAM" id="SSF55874">
    <property type="entry name" value="ATPase domain of HSP90 chaperone/DNA topoisomerase II/histidine kinase"/>
    <property type="match status" value="1"/>
</dbReference>
<dbReference type="InterPro" id="IPR003594">
    <property type="entry name" value="HATPase_dom"/>
</dbReference>
<dbReference type="Gene3D" id="1.20.5.1040">
    <property type="entry name" value="Sensor protein qsec"/>
    <property type="match status" value="2"/>
</dbReference>
<dbReference type="AlphaFoldDB" id="A0A6S7BVM9"/>
<dbReference type="PRINTS" id="PR00344">
    <property type="entry name" value="BCTRLSENSOR"/>
</dbReference>
<dbReference type="GO" id="GO:0005886">
    <property type="term" value="C:plasma membrane"/>
    <property type="evidence" value="ECO:0007669"/>
    <property type="project" value="TreeGrafter"/>
</dbReference>
<evidence type="ECO:0000256" key="13">
    <source>
        <dbReference type="SAM" id="Phobius"/>
    </source>
</evidence>
<dbReference type="InterPro" id="IPR050428">
    <property type="entry name" value="TCS_sensor_his_kinase"/>
</dbReference>
<dbReference type="CDD" id="cd00082">
    <property type="entry name" value="HisKA"/>
    <property type="match status" value="1"/>
</dbReference>
<dbReference type="EMBL" id="CADIKW010000001">
    <property type="protein sequence ID" value="CAB3820574.1"/>
    <property type="molecule type" value="Genomic_DNA"/>
</dbReference>
<comment type="subcellular location">
    <subcellularLocation>
        <location evidence="2">Membrane</location>
        <topology evidence="2">Multi-pass membrane protein</topology>
    </subcellularLocation>
</comment>
<dbReference type="GO" id="GO:0005524">
    <property type="term" value="F:ATP binding"/>
    <property type="evidence" value="ECO:0007669"/>
    <property type="project" value="UniProtKB-KW"/>
</dbReference>
<gene>
    <name evidence="16" type="primary">qseC_1</name>
    <name evidence="16" type="ORF">LMG26841_00437</name>
</gene>
<evidence type="ECO:0000256" key="11">
    <source>
        <dbReference type="ARBA" id="ARBA00023012"/>
    </source>
</evidence>
<keyword evidence="17" id="KW-1185">Reference proteome</keyword>
<dbReference type="InterPro" id="IPR003660">
    <property type="entry name" value="HAMP_dom"/>
</dbReference>
<evidence type="ECO:0000256" key="6">
    <source>
        <dbReference type="ARBA" id="ARBA00022692"/>
    </source>
</evidence>
<keyword evidence="10 13" id="KW-1133">Transmembrane helix</keyword>
<evidence type="ECO:0000256" key="5">
    <source>
        <dbReference type="ARBA" id="ARBA00022679"/>
    </source>
</evidence>
<evidence type="ECO:0000259" key="14">
    <source>
        <dbReference type="PROSITE" id="PS50109"/>
    </source>
</evidence>
<keyword evidence="5 16" id="KW-0808">Transferase</keyword>
<dbReference type="PANTHER" id="PTHR45436:SF14">
    <property type="entry name" value="SENSOR PROTEIN QSEC"/>
    <property type="match status" value="1"/>
</dbReference>
<evidence type="ECO:0000256" key="7">
    <source>
        <dbReference type="ARBA" id="ARBA00022741"/>
    </source>
</evidence>
<reference evidence="16 17" key="1">
    <citation type="submission" date="2020-04" db="EMBL/GenBank/DDBJ databases">
        <authorList>
            <person name="De Canck E."/>
        </authorList>
    </citation>
    <scope>NUCLEOTIDE SEQUENCE [LARGE SCALE GENOMIC DNA]</scope>
    <source>
        <strain evidence="16 17">LMG 26841</strain>
    </source>
</reference>
<keyword evidence="4" id="KW-0597">Phosphoprotein</keyword>
<sequence>MTLQRRLVIAVLLAVPLGWLLTIAGTYWRAQHEINELYDTDMLRLAEQTLAVASLLPPSVTSASPLLTQAPDSGDASHGDLSVAIWLGTGEPLVMDSEARQFPRGDGLQGFVDSTVNGAPWRLYYLSDAAGTARVAVGQRIGEREDLVVAYLLSQLAPWLVGLPVLIGVLVMAVRRAIRPLRILSHTLERRRPDDGSPLPEDAPGELRPLVAAMNGLLARAGRLIEQERRLTADAAHELRTPLAALRVQWEVAQRSGDPALRAEAQAHVTRGLERMDRLVTQLLTLARLDSVGEVAFASEVDWRAVAEQAIGDCLWIANRRDVDIDVEWPAAGQAPLPVAGDADALAILLKNLLDNAIRYGPRHGRVRITFEPARIVVDDEGAGLAPEVMARLGDRFLRGAGNEESGSGLGVSIARRIARNHGLALRYEMRVAGAGQPAGLSAVLSRAAGVSGQA</sequence>
<keyword evidence="6 13" id="KW-0812">Transmembrane</keyword>
<feature type="domain" description="Histidine kinase" evidence="14">
    <location>
        <begin position="234"/>
        <end position="455"/>
    </location>
</feature>
<dbReference type="Gene3D" id="3.30.565.10">
    <property type="entry name" value="Histidine kinase-like ATPase, C-terminal domain"/>
    <property type="match status" value="1"/>
</dbReference>
<dbReference type="Pfam" id="PF02518">
    <property type="entry name" value="HATPase_c"/>
    <property type="match status" value="1"/>
</dbReference>
<dbReference type="SMART" id="SM00388">
    <property type="entry name" value="HisKA"/>
    <property type="match status" value="1"/>
</dbReference>
<dbReference type="InterPro" id="IPR036890">
    <property type="entry name" value="HATPase_C_sf"/>
</dbReference>
<dbReference type="Proteomes" id="UP000494272">
    <property type="component" value="Unassembled WGS sequence"/>
</dbReference>
<dbReference type="SUPFAM" id="SSF47384">
    <property type="entry name" value="Homodimeric domain of signal transducing histidine kinase"/>
    <property type="match status" value="1"/>
</dbReference>
<dbReference type="GO" id="GO:0000155">
    <property type="term" value="F:phosphorelay sensor kinase activity"/>
    <property type="evidence" value="ECO:0007669"/>
    <property type="project" value="InterPro"/>
</dbReference>
<evidence type="ECO:0000256" key="9">
    <source>
        <dbReference type="ARBA" id="ARBA00022840"/>
    </source>
</evidence>
<dbReference type="GeneID" id="94353983"/>
<keyword evidence="7" id="KW-0547">Nucleotide-binding</keyword>
<dbReference type="SMART" id="SM00387">
    <property type="entry name" value="HATPase_c"/>
    <property type="match status" value="1"/>
</dbReference>
<dbReference type="InterPro" id="IPR036097">
    <property type="entry name" value="HisK_dim/P_sf"/>
</dbReference>
<dbReference type="InterPro" id="IPR005467">
    <property type="entry name" value="His_kinase_dom"/>
</dbReference>
<evidence type="ECO:0000256" key="4">
    <source>
        <dbReference type="ARBA" id="ARBA00022553"/>
    </source>
</evidence>
<comment type="catalytic activity">
    <reaction evidence="1">
        <text>ATP + protein L-histidine = ADP + protein N-phospho-L-histidine.</text>
        <dbReference type="EC" id="2.7.13.3"/>
    </reaction>
</comment>
<protein>
    <recommendedName>
        <fullName evidence="3">histidine kinase</fullName>
        <ecNumber evidence="3">2.7.13.3</ecNumber>
    </recommendedName>
</protein>
<evidence type="ECO:0000256" key="8">
    <source>
        <dbReference type="ARBA" id="ARBA00022777"/>
    </source>
</evidence>
<dbReference type="EC" id="2.7.13.3" evidence="3"/>
<evidence type="ECO:0000259" key="15">
    <source>
        <dbReference type="PROSITE" id="PS50885"/>
    </source>
</evidence>
<evidence type="ECO:0000256" key="10">
    <source>
        <dbReference type="ARBA" id="ARBA00022989"/>
    </source>
</evidence>
<feature type="domain" description="HAMP" evidence="15">
    <location>
        <begin position="175"/>
        <end position="226"/>
    </location>
</feature>
<dbReference type="Gene3D" id="1.10.287.130">
    <property type="match status" value="1"/>
</dbReference>
<dbReference type="RefSeq" id="WP_064524363.1">
    <property type="nucleotide sequence ID" value="NZ_CADIKN010000006.1"/>
</dbReference>
<accession>A0A6S7BVM9</accession>
<name>A0A6S7BVM9_9BURK</name>
<dbReference type="Pfam" id="PF08521">
    <property type="entry name" value="2CSK_N"/>
    <property type="match status" value="1"/>
</dbReference>
<keyword evidence="8" id="KW-0418">Kinase</keyword>
<dbReference type="PROSITE" id="PS50109">
    <property type="entry name" value="HIS_KIN"/>
    <property type="match status" value="1"/>
</dbReference>
<keyword evidence="12 13" id="KW-0472">Membrane</keyword>
<evidence type="ECO:0000256" key="3">
    <source>
        <dbReference type="ARBA" id="ARBA00012438"/>
    </source>
</evidence>
<dbReference type="PANTHER" id="PTHR45436">
    <property type="entry name" value="SENSOR HISTIDINE KINASE YKOH"/>
    <property type="match status" value="1"/>
</dbReference>
<organism evidence="16 17">
    <name type="scientific">Achromobacter dolens</name>
    <dbReference type="NCBI Taxonomy" id="1287738"/>
    <lineage>
        <taxon>Bacteria</taxon>
        <taxon>Pseudomonadati</taxon>
        <taxon>Pseudomonadota</taxon>
        <taxon>Betaproteobacteria</taxon>
        <taxon>Burkholderiales</taxon>
        <taxon>Alcaligenaceae</taxon>
        <taxon>Achromobacter</taxon>
    </lineage>
</organism>
<dbReference type="InterPro" id="IPR013727">
    <property type="entry name" value="2CSK_N"/>
</dbReference>
<proteinExistence type="predicted"/>
<evidence type="ECO:0000313" key="17">
    <source>
        <dbReference type="Proteomes" id="UP000494272"/>
    </source>
</evidence>